<dbReference type="PANTHER" id="PTHR43785">
    <property type="entry name" value="GAMMA-GLUTAMYLPUTRESCINE SYNTHETASE"/>
    <property type="match status" value="1"/>
</dbReference>
<dbReference type="InterPro" id="IPR027303">
    <property type="entry name" value="Gln_synth_gly_rich_site"/>
</dbReference>
<keyword evidence="2 7" id="KW-0436">Ligase</keyword>
<dbReference type="EC" id="6.3.1.-" evidence="7"/>
<comment type="caution">
    <text evidence="7">The sequence shown here is derived from an EMBL/GenBank/DDBJ whole genome shotgun (WGS) entry which is preliminary data.</text>
</comment>
<evidence type="ECO:0000256" key="2">
    <source>
        <dbReference type="ARBA" id="ARBA00022598"/>
    </source>
</evidence>
<protein>
    <submittedName>
        <fullName evidence="7">Glutamine synthetase family protein</fullName>
        <ecNumber evidence="7">6.3.1.-</ecNumber>
    </submittedName>
</protein>
<evidence type="ECO:0000256" key="5">
    <source>
        <dbReference type="RuleBase" id="RU000384"/>
    </source>
</evidence>
<dbReference type="PROSITE" id="PS00181">
    <property type="entry name" value="GLNA_ATP"/>
    <property type="match status" value="1"/>
</dbReference>
<feature type="domain" description="GS catalytic" evidence="6">
    <location>
        <begin position="122"/>
        <end position="462"/>
    </location>
</feature>
<organism evidence="7 8">
    <name type="scientific">Mesorhizobium marinum</name>
    <dbReference type="NCBI Taxonomy" id="3228790"/>
    <lineage>
        <taxon>Bacteria</taxon>
        <taxon>Pseudomonadati</taxon>
        <taxon>Pseudomonadota</taxon>
        <taxon>Alphaproteobacteria</taxon>
        <taxon>Hyphomicrobiales</taxon>
        <taxon>Phyllobacteriaceae</taxon>
        <taxon>Mesorhizobium</taxon>
    </lineage>
</organism>
<dbReference type="SUPFAM" id="SSF55931">
    <property type="entry name" value="Glutamine synthetase/guanido kinase"/>
    <property type="match status" value="1"/>
</dbReference>
<evidence type="ECO:0000256" key="3">
    <source>
        <dbReference type="ARBA" id="ARBA00022842"/>
    </source>
</evidence>
<gene>
    <name evidence="7" type="ORF">ABUE31_05890</name>
</gene>
<dbReference type="SUPFAM" id="SSF54368">
    <property type="entry name" value="Glutamine synthetase, N-terminal domain"/>
    <property type="match status" value="1"/>
</dbReference>
<reference evidence="7 8" key="1">
    <citation type="submission" date="2024-06" db="EMBL/GenBank/DDBJ databases">
        <authorList>
            <person name="Tuo L."/>
        </authorList>
    </citation>
    <scope>NUCLEOTIDE SEQUENCE [LARGE SCALE GENOMIC DNA]</scope>
    <source>
        <strain evidence="7 8">ZMM04-5</strain>
    </source>
</reference>
<evidence type="ECO:0000256" key="1">
    <source>
        <dbReference type="ARBA" id="ARBA00001946"/>
    </source>
</evidence>
<dbReference type="Proteomes" id="UP001556196">
    <property type="component" value="Unassembled WGS sequence"/>
</dbReference>
<evidence type="ECO:0000256" key="4">
    <source>
        <dbReference type="PROSITE-ProRule" id="PRU01331"/>
    </source>
</evidence>
<evidence type="ECO:0000313" key="8">
    <source>
        <dbReference type="Proteomes" id="UP001556196"/>
    </source>
</evidence>
<proteinExistence type="inferred from homology"/>
<dbReference type="PANTHER" id="PTHR43785:SF12">
    <property type="entry name" value="TYPE-1 GLUTAMINE SYNTHETASE 2"/>
    <property type="match status" value="1"/>
</dbReference>
<keyword evidence="3" id="KW-0460">Magnesium</keyword>
<accession>A0ABV3QX45</accession>
<dbReference type="SMART" id="SM01230">
    <property type="entry name" value="Gln-synt_C"/>
    <property type="match status" value="1"/>
</dbReference>
<keyword evidence="8" id="KW-1185">Reference proteome</keyword>
<dbReference type="RefSeq" id="WP_367722609.1">
    <property type="nucleotide sequence ID" value="NZ_JBFOCI010000002.1"/>
</dbReference>
<name>A0ABV3QX45_9HYPH</name>
<comment type="similarity">
    <text evidence="4 5">Belongs to the glutamine synthetase family.</text>
</comment>
<dbReference type="InterPro" id="IPR014746">
    <property type="entry name" value="Gln_synth/guanido_kin_cat_dom"/>
</dbReference>
<evidence type="ECO:0000313" key="7">
    <source>
        <dbReference type="EMBL" id="MEW9805513.1"/>
    </source>
</evidence>
<dbReference type="InterPro" id="IPR008146">
    <property type="entry name" value="Gln_synth_cat_dom"/>
</dbReference>
<dbReference type="Gene3D" id="3.30.590.10">
    <property type="entry name" value="Glutamine synthetase/guanido kinase, catalytic domain"/>
    <property type="match status" value="1"/>
</dbReference>
<dbReference type="GO" id="GO:0016874">
    <property type="term" value="F:ligase activity"/>
    <property type="evidence" value="ECO:0007669"/>
    <property type="project" value="UniProtKB-KW"/>
</dbReference>
<dbReference type="PROSITE" id="PS51987">
    <property type="entry name" value="GS_CATALYTIC"/>
    <property type="match status" value="1"/>
</dbReference>
<evidence type="ECO:0000259" key="6">
    <source>
        <dbReference type="PROSITE" id="PS51987"/>
    </source>
</evidence>
<dbReference type="Pfam" id="PF00120">
    <property type="entry name" value="Gln-synt_C"/>
    <property type="match status" value="1"/>
</dbReference>
<sequence length="462" mass="50225">MLSPSGSTTEEAKAFLEAHPEIEAFDIVLTDANGVGRGKIIRRHELMSLYEHGRHLPISILGLDITGEDVHETGLIWDSGDGDLRAWPIPGSLKPLHGTQPPRGQVLLSMFALDGAPMTSDPRHALARQVEAFAAKGLFPAGAFELEFFLLANERDAEGRVQPATAVLDGRKSGKTEVYSVDHLHGMEPLFSDIYAAAAAQGIPAETVISEYAPGQYELTLNYRKDILQAADDLLMLKRLVRAQARRHGVTACFMAKPIEKYAGSGMHLHVSLQDKDGKNVFVEEREGAWSPNLLHALGGLSATMAESMLVFAPHANSWRRFVSQSYAPVAPTWGVNNRSVALRVPAGSIAARRIEHRPSGVDANPYLVAATVLAGISKGLDEKLDPGAETKGNGYEAAPDAATTMPPDWRSAIEAAKGSDFLKQALGEDMHRTFTAIKQAEYLRVARTVSELDYHLYLHEV</sequence>
<comment type="cofactor">
    <cofactor evidence="1">
        <name>Mg(2+)</name>
        <dbReference type="ChEBI" id="CHEBI:18420"/>
    </cofactor>
</comment>
<dbReference type="InterPro" id="IPR036651">
    <property type="entry name" value="Gln_synt_N_sf"/>
</dbReference>
<dbReference type="EMBL" id="JBFOCI010000002">
    <property type="protein sequence ID" value="MEW9805513.1"/>
    <property type="molecule type" value="Genomic_DNA"/>
</dbReference>